<dbReference type="Proteomes" id="UP001250538">
    <property type="component" value="Unassembled WGS sequence"/>
</dbReference>
<comment type="caution">
    <text evidence="1">The sequence shown here is derived from an EMBL/GenBank/DDBJ whole genome shotgun (WGS) entry which is preliminary data.</text>
</comment>
<accession>A0AAJ2N7F8</accession>
<protein>
    <submittedName>
        <fullName evidence="1">Uncharacterized protein</fullName>
    </submittedName>
</protein>
<gene>
    <name evidence="1" type="ORF">RQP50_03685</name>
</gene>
<proteinExistence type="predicted"/>
<dbReference type="AlphaFoldDB" id="A0AAJ2N7F8"/>
<evidence type="ECO:0000313" key="2">
    <source>
        <dbReference type="Proteomes" id="UP001250538"/>
    </source>
</evidence>
<reference evidence="2" key="1">
    <citation type="submission" date="2023-09" db="EMBL/GenBank/DDBJ databases">
        <title>Paenibacillus sp. chi10 Genome sequencing and assembly.</title>
        <authorList>
            <person name="Kim I."/>
        </authorList>
    </citation>
    <scope>NUCLEOTIDE SEQUENCE [LARGE SCALE GENOMIC DNA]</scope>
    <source>
        <strain evidence="2">chi10</strain>
    </source>
</reference>
<dbReference type="EMBL" id="JAVYAA010000001">
    <property type="protein sequence ID" value="MDT8975344.1"/>
    <property type="molecule type" value="Genomic_DNA"/>
</dbReference>
<organism evidence="1 2">
    <name type="scientific">Paenibacillus suaedae</name>
    <dbReference type="NCBI Taxonomy" id="3077233"/>
    <lineage>
        <taxon>Bacteria</taxon>
        <taxon>Bacillati</taxon>
        <taxon>Bacillota</taxon>
        <taxon>Bacilli</taxon>
        <taxon>Bacillales</taxon>
        <taxon>Paenibacillaceae</taxon>
        <taxon>Paenibacillus</taxon>
    </lineage>
</organism>
<evidence type="ECO:0000313" key="1">
    <source>
        <dbReference type="EMBL" id="MDT8975344.1"/>
    </source>
</evidence>
<name>A0AAJ2N7F8_9BACL</name>
<keyword evidence="2" id="KW-1185">Reference proteome</keyword>
<sequence>MNKKKSLQLILTGALIVAVLFFLFRNYSSPAHTTSFIEIIEKGTKTNSNEPWAIVKNPLDAKAESFKLILDTFNTQNLLVVGKTYLVTYEHFKNDNTYKLVIIDEVDTK</sequence>
<dbReference type="RefSeq" id="WP_028531894.1">
    <property type="nucleotide sequence ID" value="NZ_JAVYAA010000001.1"/>
</dbReference>